<proteinExistence type="predicted"/>
<evidence type="ECO:0000313" key="3">
    <source>
        <dbReference type="Proteomes" id="UP000424872"/>
    </source>
</evidence>
<dbReference type="KEGG" id="ppho:CTZ24_07270"/>
<name>A0AAP9H4K2_9GAMM</name>
<evidence type="ECO:0000313" key="1">
    <source>
        <dbReference type="EMBL" id="MDO6406293.1"/>
    </source>
</evidence>
<protein>
    <submittedName>
        <fullName evidence="2">Uncharacterized protein</fullName>
    </submittedName>
</protein>
<sequence length="222" mass="25086">MERTSKGEIIIGPILDLRLKPGMERVRNGRVQQFGPRIVRAGKEIQPCDFSLQPAEKHHYALEIEGKWMWVNGCGHCNQNGEKMSYVVCDEHDRCQSCRVKREDATTIPPRNEWDSGGGVWGSKDENGVWGFTCHACHAAQEAEKRAEALARIVPDEDYDEWDFYSEDTAKCPWCSAKICTEESYDADGESHECVECGRSFSLTAEHSVSWTTKRVEGGSHD</sequence>
<dbReference type="Proteomes" id="UP001171299">
    <property type="component" value="Unassembled WGS sequence"/>
</dbReference>
<reference evidence="2" key="2">
    <citation type="journal article" date="2020" name="Environ. Microbiol.">
        <title>The extreme plant-growth-promoting properties of Pantoea phytobeneficialis MSR2 revealed by functional and genomic analysis.</title>
        <authorList>
            <person name="Nascimento F.X."/>
            <person name="Hernandez A.G."/>
            <person name="Glick B.R."/>
            <person name="Rossi M.J."/>
        </authorList>
    </citation>
    <scope>NUCLEOTIDE SEQUENCE</scope>
    <source>
        <strain evidence="2">MSR2</strain>
    </source>
</reference>
<dbReference type="AlphaFoldDB" id="A0AAP9H4K2"/>
<dbReference type="EMBL" id="JAUOOM010000005">
    <property type="protein sequence ID" value="MDO6406293.1"/>
    <property type="molecule type" value="Genomic_DNA"/>
</dbReference>
<dbReference type="EMBL" id="CP024636">
    <property type="protein sequence ID" value="QGR06219.1"/>
    <property type="molecule type" value="Genomic_DNA"/>
</dbReference>
<keyword evidence="4" id="KW-1185">Reference proteome</keyword>
<dbReference type="RefSeq" id="WP_208725167.1">
    <property type="nucleotide sequence ID" value="NZ_CP024636.1"/>
</dbReference>
<reference evidence="3" key="1">
    <citation type="submission" date="2017-11" db="EMBL/GenBank/DDBJ databases">
        <title>Genome sequence of Pantoea sp. MSR2.</title>
        <authorList>
            <person name="Nascimento F.X."/>
        </authorList>
    </citation>
    <scope>NUCLEOTIDE SEQUENCE [LARGE SCALE GENOMIC DNA]</scope>
    <source>
        <strain evidence="3">MSR2</strain>
    </source>
</reference>
<reference evidence="1" key="3">
    <citation type="submission" date="2023-07" db="EMBL/GenBank/DDBJ databases">
        <title>The extreme plant-growth-promoting properties of Pantoea phytobeneficialis PF55 revealed by functional and genomic analysis.</title>
        <authorList>
            <person name="Nascimento F.X."/>
            <person name="Marcio R.J."/>
        </authorList>
    </citation>
    <scope>NUCLEOTIDE SEQUENCE</scope>
    <source>
        <strain evidence="1">PF55</strain>
    </source>
</reference>
<evidence type="ECO:0000313" key="4">
    <source>
        <dbReference type="Proteomes" id="UP001171299"/>
    </source>
</evidence>
<accession>A0AAP9H4K2</accession>
<organism evidence="2 3">
    <name type="scientific">Pantoea phytobeneficialis</name>
    <dbReference type="NCBI Taxonomy" id="2052056"/>
    <lineage>
        <taxon>Bacteria</taxon>
        <taxon>Pseudomonadati</taxon>
        <taxon>Pseudomonadota</taxon>
        <taxon>Gammaproteobacteria</taxon>
        <taxon>Enterobacterales</taxon>
        <taxon>Erwiniaceae</taxon>
        <taxon>Pantoea</taxon>
    </lineage>
</organism>
<evidence type="ECO:0000313" key="2">
    <source>
        <dbReference type="EMBL" id="QGR06219.1"/>
    </source>
</evidence>
<dbReference type="Proteomes" id="UP000424872">
    <property type="component" value="Chromosome"/>
</dbReference>
<gene>
    <name evidence="2" type="ORF">CTZ24_07270</name>
    <name evidence="1" type="ORF">Q3404_06865</name>
</gene>